<dbReference type="PANTHER" id="PTHR10855">
    <property type="entry name" value="26S PROTEASOME NON-ATPASE REGULATORY SUBUNIT 12/COP9 SIGNALOSOME COMPLEX SUBUNIT 4"/>
    <property type="match status" value="1"/>
</dbReference>
<organism evidence="4 5">
    <name type="scientific">Macrosiphum euphorbiae</name>
    <name type="common">potato aphid</name>
    <dbReference type="NCBI Taxonomy" id="13131"/>
    <lineage>
        <taxon>Eukaryota</taxon>
        <taxon>Metazoa</taxon>
        <taxon>Ecdysozoa</taxon>
        <taxon>Arthropoda</taxon>
        <taxon>Hexapoda</taxon>
        <taxon>Insecta</taxon>
        <taxon>Pterygota</taxon>
        <taxon>Neoptera</taxon>
        <taxon>Paraneoptera</taxon>
        <taxon>Hemiptera</taxon>
        <taxon>Sternorrhyncha</taxon>
        <taxon>Aphidomorpha</taxon>
        <taxon>Aphidoidea</taxon>
        <taxon>Aphididae</taxon>
        <taxon>Macrosiphini</taxon>
        <taxon>Macrosiphum</taxon>
    </lineage>
</organism>
<sequence length="398" mass="45751">MEVDYSATCDEKIAVAESLASSGKLQEALDTLLVLEKQTRTGSDMASTSRVLVAIVKICFEAKEWALLNEHIVMLTKRRSQLKLSVAAMVRECCTFIDQTPDKETKLKLIESLRNVTEGKIYVEVDRARLTQKLAQIKEDEGDVTGAANIIQELQVETYGSMKKQEKVELILEQMRLCLAKKDYIRTQIISKKINTKFFDDVKPEIQQLKLKYYKLMIELGEHDGQYLDVCRHYRAIQVTPEINTDETKCNAALQNAILYLILAPFDNHQSDLTHRILEDETLQKIPKYKSFLQLFTTMELIQWKELCKDYEIELKSGSTATDVFSESTEKGKKRWADLKNRVAEHNVRVMAKYYSRIRVVRMSQLLDMTLEDTEQLLSNMVVDKSVTAKIARPSRCG</sequence>
<feature type="domain" description="PCI" evidence="3">
    <location>
        <begin position="229"/>
        <end position="398"/>
    </location>
</feature>
<gene>
    <name evidence="4" type="ORF">MEUPH1_LOCUS20092</name>
</gene>
<evidence type="ECO:0000313" key="5">
    <source>
        <dbReference type="Proteomes" id="UP001160148"/>
    </source>
</evidence>
<accession>A0AAV0XBS2</accession>
<dbReference type="PANTHER" id="PTHR10855:SF1">
    <property type="entry name" value="26S PROTEASOME NON-ATPASE REGULATORY SUBUNIT 12"/>
    <property type="match status" value="1"/>
</dbReference>
<evidence type="ECO:0000256" key="2">
    <source>
        <dbReference type="ARBA" id="ARBA00022942"/>
    </source>
</evidence>
<dbReference type="EMBL" id="CARXXK010000004">
    <property type="protein sequence ID" value="CAI6365368.1"/>
    <property type="molecule type" value="Genomic_DNA"/>
</dbReference>
<dbReference type="PROSITE" id="PS50250">
    <property type="entry name" value="PCI"/>
    <property type="match status" value="1"/>
</dbReference>
<dbReference type="InterPro" id="IPR040134">
    <property type="entry name" value="PSMD12/CSN4"/>
</dbReference>
<name>A0AAV0XBS2_9HEMI</name>
<reference evidence="4 5" key="1">
    <citation type="submission" date="2023-01" db="EMBL/GenBank/DDBJ databases">
        <authorList>
            <person name="Whitehead M."/>
        </authorList>
    </citation>
    <scope>NUCLEOTIDE SEQUENCE [LARGE SCALE GENOMIC DNA]</scope>
</reference>
<evidence type="ECO:0000256" key="1">
    <source>
        <dbReference type="ARBA" id="ARBA00006397"/>
    </source>
</evidence>
<dbReference type="GO" id="GO:0005634">
    <property type="term" value="C:nucleus"/>
    <property type="evidence" value="ECO:0007669"/>
    <property type="project" value="UniProtKB-ARBA"/>
</dbReference>
<dbReference type="GO" id="GO:0005737">
    <property type="term" value="C:cytoplasm"/>
    <property type="evidence" value="ECO:0007669"/>
    <property type="project" value="TreeGrafter"/>
</dbReference>
<dbReference type="GO" id="GO:0008541">
    <property type="term" value="C:proteasome regulatory particle, lid subcomplex"/>
    <property type="evidence" value="ECO:0007669"/>
    <property type="project" value="TreeGrafter"/>
</dbReference>
<evidence type="ECO:0000313" key="4">
    <source>
        <dbReference type="EMBL" id="CAI6365368.1"/>
    </source>
</evidence>
<comment type="caution">
    <text evidence="4">The sequence shown here is derived from an EMBL/GenBank/DDBJ whole genome shotgun (WGS) entry which is preliminary data.</text>
</comment>
<protein>
    <recommendedName>
        <fullName evidence="3">PCI domain-containing protein</fullName>
    </recommendedName>
</protein>
<dbReference type="FunFam" id="1.10.10.10:FF:000070">
    <property type="entry name" value="26S proteasome non-ATPase regulatory subunit 12"/>
    <property type="match status" value="1"/>
</dbReference>
<dbReference type="Proteomes" id="UP001160148">
    <property type="component" value="Unassembled WGS sequence"/>
</dbReference>
<dbReference type="InterPro" id="IPR054559">
    <property type="entry name" value="PSMD12-CSN4-like_N"/>
</dbReference>
<dbReference type="InterPro" id="IPR036388">
    <property type="entry name" value="WH-like_DNA-bd_sf"/>
</dbReference>
<evidence type="ECO:0000259" key="3">
    <source>
        <dbReference type="PROSITE" id="PS50250"/>
    </source>
</evidence>
<keyword evidence="2" id="KW-0647">Proteasome</keyword>
<keyword evidence="5" id="KW-1185">Reference proteome</keyword>
<dbReference type="InterPro" id="IPR000717">
    <property type="entry name" value="PCI_dom"/>
</dbReference>
<comment type="similarity">
    <text evidence="1">Belongs to the proteasome subunit p55 family.</text>
</comment>
<dbReference type="Pfam" id="PF01399">
    <property type="entry name" value="PCI"/>
    <property type="match status" value="1"/>
</dbReference>
<dbReference type="SUPFAM" id="SSF46785">
    <property type="entry name" value="Winged helix' DNA-binding domain"/>
    <property type="match status" value="1"/>
</dbReference>
<dbReference type="InterPro" id="IPR036390">
    <property type="entry name" value="WH_DNA-bd_sf"/>
</dbReference>
<dbReference type="Pfam" id="PF22241">
    <property type="entry name" value="PSMD12-CSN4_N"/>
    <property type="match status" value="1"/>
</dbReference>
<dbReference type="Gene3D" id="1.10.10.10">
    <property type="entry name" value="Winged helix-like DNA-binding domain superfamily/Winged helix DNA-binding domain"/>
    <property type="match status" value="1"/>
</dbReference>
<dbReference type="AlphaFoldDB" id="A0AAV0XBS2"/>
<proteinExistence type="inferred from homology"/>